<protein>
    <submittedName>
        <fullName evidence="1">Uncharacterized protein</fullName>
    </submittedName>
</protein>
<sequence>MNHSTPGLPVHQLPEFTQTHVHRVSDAIQTSHPLSSPSLLPPIPPSIRVFSSESTLRMRWPKYWSFSFSISPYKEIPGLVSFRMHWLDLLAVQGTLKSLLQHHSSKASILQRSAFFTVQLSHPYMTTGKTIALTRRTFVGKVMSLLLNMLSMLGITFLPRSKHLFVSWLQSPSAVILEPPKIKSDTVSHLFPMK</sequence>
<proteinExistence type="predicted"/>
<evidence type="ECO:0000313" key="1">
    <source>
        <dbReference type="Ensembl" id="ENSOARP00020035200.1"/>
    </source>
</evidence>
<reference evidence="1" key="3">
    <citation type="submission" date="2025-09" db="UniProtKB">
        <authorList>
            <consortium name="Ensembl"/>
        </authorList>
    </citation>
    <scope>IDENTIFICATION</scope>
</reference>
<name>A0AC11CUA8_SHEEP</name>
<accession>A0AC11CUA8</accession>
<organism evidence="1">
    <name type="scientific">Ovis aries</name>
    <name type="common">Sheep</name>
    <dbReference type="NCBI Taxonomy" id="9940"/>
    <lineage>
        <taxon>Eukaryota</taxon>
        <taxon>Metazoa</taxon>
        <taxon>Chordata</taxon>
        <taxon>Craniata</taxon>
        <taxon>Vertebrata</taxon>
        <taxon>Euteleostomi</taxon>
        <taxon>Mammalia</taxon>
        <taxon>Eutheria</taxon>
        <taxon>Laurasiatheria</taxon>
        <taxon>Artiodactyla</taxon>
        <taxon>Ruminantia</taxon>
        <taxon>Pecora</taxon>
        <taxon>Bovidae</taxon>
        <taxon>Caprinae</taxon>
        <taxon>Ovis</taxon>
    </lineage>
</organism>
<dbReference type="Ensembl" id="ENSOART00020054561.1">
    <property type="protein sequence ID" value="ENSOARP00020035200.1"/>
    <property type="gene ID" value="ENSOARG00020035663.1"/>
</dbReference>
<reference evidence="1" key="1">
    <citation type="submission" date="2020-11" db="EMBL/GenBank/DDBJ databases">
        <authorList>
            <person name="Davenport K.M."/>
            <person name="Bickhart D.M."/>
            <person name="Smith T.P.L."/>
            <person name="Murdoch B.M."/>
            <person name="Rosen B.D."/>
        </authorList>
    </citation>
    <scope>NUCLEOTIDE SEQUENCE [LARGE SCALE GENOMIC DNA]</scope>
    <source>
        <strain evidence="1">OAR_USU_Benz2616</strain>
    </source>
</reference>
<reference evidence="1" key="2">
    <citation type="submission" date="2025-08" db="UniProtKB">
        <authorList>
            <consortium name="Ensembl"/>
        </authorList>
    </citation>
    <scope>IDENTIFICATION</scope>
</reference>